<dbReference type="InterPro" id="IPR020084">
    <property type="entry name" value="NUDIX_hydrolase_CS"/>
</dbReference>
<evidence type="ECO:0000313" key="9">
    <source>
        <dbReference type="EMBL" id="QTH73010.1"/>
    </source>
</evidence>
<dbReference type="KEGG" id="pxi:J5O05_17285"/>
<dbReference type="PROSITE" id="PS51462">
    <property type="entry name" value="NUDIX"/>
    <property type="match status" value="1"/>
</dbReference>
<dbReference type="GO" id="GO:0006742">
    <property type="term" value="P:NADP+ catabolic process"/>
    <property type="evidence" value="ECO:0007669"/>
    <property type="project" value="TreeGrafter"/>
</dbReference>
<keyword evidence="5" id="KW-0378">Hydrolase</keyword>
<dbReference type="EMBL" id="CP072134">
    <property type="protein sequence ID" value="QTH73010.1"/>
    <property type="molecule type" value="Genomic_DNA"/>
</dbReference>
<protein>
    <submittedName>
        <fullName evidence="9">NUDIX domain-containing protein</fullName>
    </submittedName>
</protein>
<evidence type="ECO:0000256" key="2">
    <source>
        <dbReference type="ARBA" id="ARBA00001947"/>
    </source>
</evidence>
<comment type="cofactor">
    <cofactor evidence="2">
        <name>Zn(2+)</name>
        <dbReference type="ChEBI" id="CHEBI:29105"/>
    </cofactor>
</comment>
<organism evidence="9 10">
    <name type="scientific">Pseudoalteromonas xiamenensis</name>
    <dbReference type="NCBI Taxonomy" id="882626"/>
    <lineage>
        <taxon>Bacteria</taxon>
        <taxon>Pseudomonadati</taxon>
        <taxon>Pseudomonadota</taxon>
        <taxon>Gammaproteobacteria</taxon>
        <taxon>Alteromonadales</taxon>
        <taxon>Pseudoalteromonadaceae</taxon>
        <taxon>Pseudoalteromonas</taxon>
    </lineage>
</organism>
<geneLocation type="plasmid" evidence="9 10">
    <name>unnamed4</name>
</geneLocation>
<dbReference type="Gene3D" id="3.90.79.10">
    <property type="entry name" value="Nucleoside Triphosphate Pyrophosphohydrolase"/>
    <property type="match status" value="1"/>
</dbReference>
<dbReference type="InterPro" id="IPR000086">
    <property type="entry name" value="NUDIX_hydrolase_dom"/>
</dbReference>
<evidence type="ECO:0000313" key="10">
    <source>
        <dbReference type="Proteomes" id="UP000664904"/>
    </source>
</evidence>
<keyword evidence="10" id="KW-1185">Reference proteome</keyword>
<evidence type="ECO:0000256" key="5">
    <source>
        <dbReference type="ARBA" id="ARBA00022801"/>
    </source>
</evidence>
<comment type="cofactor">
    <cofactor evidence="1">
        <name>Mg(2+)</name>
        <dbReference type="ChEBI" id="CHEBI:18420"/>
    </cofactor>
</comment>
<dbReference type="GO" id="GO:0046872">
    <property type="term" value="F:metal ion binding"/>
    <property type="evidence" value="ECO:0007669"/>
    <property type="project" value="UniProtKB-KW"/>
</dbReference>
<dbReference type="SUPFAM" id="SSF55811">
    <property type="entry name" value="Nudix"/>
    <property type="match status" value="1"/>
</dbReference>
<keyword evidence="6" id="KW-0460">Magnesium</keyword>
<evidence type="ECO:0000259" key="8">
    <source>
        <dbReference type="PROSITE" id="PS51462"/>
    </source>
</evidence>
<keyword evidence="9" id="KW-0614">Plasmid</keyword>
<dbReference type="AlphaFoldDB" id="A0A975DKX1"/>
<dbReference type="PROSITE" id="PS00893">
    <property type="entry name" value="NUDIX_BOX"/>
    <property type="match status" value="1"/>
</dbReference>
<evidence type="ECO:0000256" key="3">
    <source>
        <dbReference type="ARBA" id="ARBA00009595"/>
    </source>
</evidence>
<dbReference type="GO" id="GO:0035529">
    <property type="term" value="F:NADH pyrophosphatase activity"/>
    <property type="evidence" value="ECO:0007669"/>
    <property type="project" value="TreeGrafter"/>
</dbReference>
<evidence type="ECO:0000256" key="7">
    <source>
        <dbReference type="ARBA" id="ARBA00023679"/>
    </source>
</evidence>
<reference evidence="9" key="1">
    <citation type="submission" date="2021-03" db="EMBL/GenBank/DDBJ databases">
        <title>Complete Genome of Pseudoalteromonas xiamenensis STKMTI.2, a new potential marine bacterium producing anti-Vibrio compounds.</title>
        <authorList>
            <person name="Handayani D.P."/>
            <person name="Isnansetyo A."/>
            <person name="Istiqomah I."/>
            <person name="Jumina J."/>
        </authorList>
    </citation>
    <scope>NUCLEOTIDE SEQUENCE</scope>
    <source>
        <strain evidence="9">STKMTI.2</strain>
        <plasmid evidence="9">unnamed4</plasmid>
    </source>
</reference>
<evidence type="ECO:0000256" key="6">
    <source>
        <dbReference type="ARBA" id="ARBA00022842"/>
    </source>
</evidence>
<dbReference type="InterPro" id="IPR015797">
    <property type="entry name" value="NUDIX_hydrolase-like_dom_sf"/>
</dbReference>
<feature type="domain" description="Nudix hydrolase" evidence="8">
    <location>
        <begin position="35"/>
        <end position="158"/>
    </location>
</feature>
<dbReference type="RefSeq" id="WP_208844629.1">
    <property type="nucleotide sequence ID" value="NZ_CP072134.1"/>
</dbReference>
<evidence type="ECO:0000256" key="1">
    <source>
        <dbReference type="ARBA" id="ARBA00001946"/>
    </source>
</evidence>
<dbReference type="GO" id="GO:0019677">
    <property type="term" value="P:NAD+ catabolic process"/>
    <property type="evidence" value="ECO:0007669"/>
    <property type="project" value="TreeGrafter"/>
</dbReference>
<proteinExistence type="inferred from homology"/>
<dbReference type="Proteomes" id="UP000664904">
    <property type="component" value="Plasmid unnamed4"/>
</dbReference>
<gene>
    <name evidence="9" type="ORF">J5O05_17285</name>
</gene>
<accession>A0A975DKX1</accession>
<dbReference type="PANTHER" id="PTHR42904">
    <property type="entry name" value="NUDIX HYDROLASE, NUDC SUBFAMILY"/>
    <property type="match status" value="1"/>
</dbReference>
<keyword evidence="4" id="KW-0479">Metal-binding</keyword>
<evidence type="ECO:0000256" key="4">
    <source>
        <dbReference type="ARBA" id="ARBA00022723"/>
    </source>
</evidence>
<dbReference type="Pfam" id="PF00293">
    <property type="entry name" value="NUDIX"/>
    <property type="match status" value="1"/>
</dbReference>
<sequence length="161" mass="18152">MKYCPKCKAPITEQPIEGLKRQACSNHLCDFVFWNNPLPVVAVLIEYQEHILLARNQQWPAAMFSLITGFIECREDPLTAAVRETQEELGLKLELPSLIGIYNWPQMNQLIIAYSGKAEGELYLSAEIAEVKLIEPAKLRSWDFGVGPAVRDYLKASQATS</sequence>
<dbReference type="GO" id="GO:0005829">
    <property type="term" value="C:cytosol"/>
    <property type="evidence" value="ECO:0007669"/>
    <property type="project" value="TreeGrafter"/>
</dbReference>
<dbReference type="PANTHER" id="PTHR42904:SF6">
    <property type="entry name" value="NAD-CAPPED RNA HYDROLASE NUDT12"/>
    <property type="match status" value="1"/>
</dbReference>
<comment type="catalytic activity">
    <reaction evidence="7">
        <text>a 5'-end NAD(+)-phospho-ribonucleoside in mRNA + H2O = a 5'-end phospho-adenosine-phospho-ribonucleoside in mRNA + beta-nicotinamide D-ribonucleotide + 2 H(+)</text>
        <dbReference type="Rhea" id="RHEA:60876"/>
        <dbReference type="Rhea" id="RHEA-COMP:15698"/>
        <dbReference type="Rhea" id="RHEA-COMP:15719"/>
        <dbReference type="ChEBI" id="CHEBI:14649"/>
        <dbReference type="ChEBI" id="CHEBI:15377"/>
        <dbReference type="ChEBI" id="CHEBI:15378"/>
        <dbReference type="ChEBI" id="CHEBI:144029"/>
        <dbReference type="ChEBI" id="CHEBI:144051"/>
    </reaction>
    <physiologicalReaction direction="left-to-right" evidence="7">
        <dbReference type="Rhea" id="RHEA:60877"/>
    </physiologicalReaction>
</comment>
<comment type="similarity">
    <text evidence="3">Belongs to the Nudix hydrolase family. NudC subfamily.</text>
</comment>
<name>A0A975DKX1_9GAMM</name>
<dbReference type="InterPro" id="IPR050241">
    <property type="entry name" value="NAD-cap_RNA_hydrolase_NudC"/>
</dbReference>